<organism evidence="7 8">
    <name type="scientific">Hydrogenimonas cancrithermarum</name>
    <dbReference type="NCBI Taxonomy" id="2993563"/>
    <lineage>
        <taxon>Bacteria</taxon>
        <taxon>Pseudomonadati</taxon>
        <taxon>Campylobacterota</taxon>
        <taxon>Epsilonproteobacteria</taxon>
        <taxon>Campylobacterales</taxon>
        <taxon>Hydrogenimonadaceae</taxon>
        <taxon>Hydrogenimonas</taxon>
    </lineage>
</organism>
<dbReference type="InterPro" id="IPR011010">
    <property type="entry name" value="DNA_brk_join_enz"/>
</dbReference>
<evidence type="ECO:0000256" key="5">
    <source>
        <dbReference type="SAM" id="Coils"/>
    </source>
</evidence>
<comment type="similarity">
    <text evidence="1">Belongs to the 'phage' integrase family.</text>
</comment>
<dbReference type="Gene3D" id="1.10.443.10">
    <property type="entry name" value="Intergrase catalytic core"/>
    <property type="match status" value="1"/>
</dbReference>
<feature type="coiled-coil region" evidence="5">
    <location>
        <begin position="110"/>
        <end position="137"/>
    </location>
</feature>
<gene>
    <name evidence="7" type="ORF">HCR_20950</name>
</gene>
<proteinExistence type="inferred from homology"/>
<dbReference type="PANTHER" id="PTHR30629">
    <property type="entry name" value="PROPHAGE INTEGRASE"/>
    <property type="match status" value="1"/>
</dbReference>
<sequence>MEVGKYISLGNGIQVRKAKNDTYTYYHSYRDKTDNKVKRKKLFTTDKADAKGLKKAILMVDNLIETEQEAKDKITLNDLSKRYFESRRKKMIGELRRKYNNMDEETFLSLKNVKNKLTGLQSEVNRYNKNIAKSEIAEQDIETLKRQDFKAFLDNDLNLKGLSAKTVYNMVSLCKTIINYGIRNEIIEIQNPLTNFSVKNPKRKRLRYLNIEELEQLLKECQKHENPNVYMSVYLGVLTGARARSVLNIKKKDIDFKNNHIKLDNFKSNKIYTVAITKKASKWLEKQTKELKPDDYIIYNRKKPSNQPFTYIPKGVYQIMDELFNQNIDKKNNEERDNVVNFHTIRRSIATNMALEGVDIFKIMTFLNHGSTKQTHDYLNLSGINLNQDIEALHGKIFANF</sequence>
<keyword evidence="2" id="KW-0229">DNA integration</keyword>
<dbReference type="Proteomes" id="UP001321445">
    <property type="component" value="Chromosome"/>
</dbReference>
<keyword evidence="5" id="KW-0175">Coiled coil</keyword>
<feature type="domain" description="Tyr recombinase" evidence="6">
    <location>
        <begin position="204"/>
        <end position="391"/>
    </location>
</feature>
<dbReference type="InterPro" id="IPR050808">
    <property type="entry name" value="Phage_Integrase"/>
</dbReference>
<dbReference type="EMBL" id="AP027370">
    <property type="protein sequence ID" value="BDY13783.1"/>
    <property type="molecule type" value="Genomic_DNA"/>
</dbReference>
<name>A0ABM8FN29_9BACT</name>
<protein>
    <recommendedName>
        <fullName evidence="6">Tyr recombinase domain-containing protein</fullName>
    </recommendedName>
</protein>
<evidence type="ECO:0000256" key="4">
    <source>
        <dbReference type="ARBA" id="ARBA00023172"/>
    </source>
</evidence>
<keyword evidence="3" id="KW-0238">DNA-binding</keyword>
<reference evidence="7 8" key="1">
    <citation type="submission" date="2023-03" db="EMBL/GenBank/DDBJ databases">
        <title>Description of Hydrogenimonas sp. ISO32.</title>
        <authorList>
            <person name="Mino S."/>
            <person name="Fukazawa S."/>
            <person name="Sawabe T."/>
        </authorList>
    </citation>
    <scope>NUCLEOTIDE SEQUENCE [LARGE SCALE GENOMIC DNA]</scope>
    <source>
        <strain evidence="7 8">ISO32</strain>
    </source>
</reference>
<dbReference type="SUPFAM" id="SSF56349">
    <property type="entry name" value="DNA breaking-rejoining enzymes"/>
    <property type="match status" value="1"/>
</dbReference>
<dbReference type="InterPro" id="IPR010998">
    <property type="entry name" value="Integrase_recombinase_N"/>
</dbReference>
<keyword evidence="8" id="KW-1185">Reference proteome</keyword>
<evidence type="ECO:0000313" key="8">
    <source>
        <dbReference type="Proteomes" id="UP001321445"/>
    </source>
</evidence>
<dbReference type="PROSITE" id="PS51898">
    <property type="entry name" value="TYR_RECOMBINASE"/>
    <property type="match status" value="1"/>
</dbReference>
<dbReference type="Pfam" id="PF00589">
    <property type="entry name" value="Phage_integrase"/>
    <property type="match status" value="1"/>
</dbReference>
<evidence type="ECO:0000259" key="6">
    <source>
        <dbReference type="PROSITE" id="PS51898"/>
    </source>
</evidence>
<accession>A0ABM8FN29</accession>
<dbReference type="RefSeq" id="WP_286336726.1">
    <property type="nucleotide sequence ID" value="NZ_AP027370.1"/>
</dbReference>
<evidence type="ECO:0000256" key="2">
    <source>
        <dbReference type="ARBA" id="ARBA00022908"/>
    </source>
</evidence>
<evidence type="ECO:0000256" key="3">
    <source>
        <dbReference type="ARBA" id="ARBA00023125"/>
    </source>
</evidence>
<dbReference type="InterPro" id="IPR002104">
    <property type="entry name" value="Integrase_catalytic"/>
</dbReference>
<evidence type="ECO:0000256" key="1">
    <source>
        <dbReference type="ARBA" id="ARBA00008857"/>
    </source>
</evidence>
<dbReference type="Gene3D" id="1.10.150.130">
    <property type="match status" value="1"/>
</dbReference>
<dbReference type="InterPro" id="IPR013762">
    <property type="entry name" value="Integrase-like_cat_sf"/>
</dbReference>
<dbReference type="PANTHER" id="PTHR30629:SF2">
    <property type="entry name" value="PROPHAGE INTEGRASE INTS-RELATED"/>
    <property type="match status" value="1"/>
</dbReference>
<evidence type="ECO:0000313" key="7">
    <source>
        <dbReference type="EMBL" id="BDY13783.1"/>
    </source>
</evidence>
<keyword evidence="4" id="KW-0233">DNA recombination</keyword>